<reference evidence="1 2" key="1">
    <citation type="journal article" date="2014" name="Genome Biol. Evol.">
        <title>The genome of the myxosporean Thelohanellus kitauei shows adaptations to nutrient acquisition within its fish host.</title>
        <authorList>
            <person name="Yang Y."/>
            <person name="Xiong J."/>
            <person name="Zhou Z."/>
            <person name="Huo F."/>
            <person name="Miao W."/>
            <person name="Ran C."/>
            <person name="Liu Y."/>
            <person name="Zhang J."/>
            <person name="Feng J."/>
            <person name="Wang M."/>
            <person name="Wang M."/>
            <person name="Wang L."/>
            <person name="Yao B."/>
        </authorList>
    </citation>
    <scope>NUCLEOTIDE SEQUENCE [LARGE SCALE GENOMIC DNA]</scope>
    <source>
        <strain evidence="1">Wuqing</strain>
    </source>
</reference>
<dbReference type="EMBL" id="JWZT01001032">
    <property type="protein sequence ID" value="KII73014.1"/>
    <property type="molecule type" value="Genomic_DNA"/>
</dbReference>
<dbReference type="AlphaFoldDB" id="A0A0C2J5C3"/>
<gene>
    <name evidence="1" type="ORF">RF11_13573</name>
</gene>
<evidence type="ECO:0000313" key="2">
    <source>
        <dbReference type="Proteomes" id="UP000031668"/>
    </source>
</evidence>
<name>A0A0C2J5C3_THEKT</name>
<sequence length="233" mass="27542">MYIYEQNQQGPTKLPARYFHENVYIEPNQMFTIINLDKYLHIYSTLSEIKTVCANTSHNTNLKIEENRINREYKLKKFHIINNTIGWKFMKKDMQPLTSNVYLMWNDTYLGLQQTTVFQVTDHLELVRSFNRQKIVFHFGPYENNYKLMIVSRGFADAFCGSDIVNVDDWCLDNVDQNVSSLNSTLRDNTYIMPRHNKDFVVLTFSATNANSTISPILRLLISIRIFNCRFHR</sequence>
<accession>A0A0C2J5C3</accession>
<keyword evidence="2" id="KW-1185">Reference proteome</keyword>
<protein>
    <submittedName>
        <fullName evidence="1">Uncharacterized protein</fullName>
    </submittedName>
</protein>
<evidence type="ECO:0000313" key="1">
    <source>
        <dbReference type="EMBL" id="KII73014.1"/>
    </source>
</evidence>
<organism evidence="1 2">
    <name type="scientific">Thelohanellus kitauei</name>
    <name type="common">Myxosporean</name>
    <dbReference type="NCBI Taxonomy" id="669202"/>
    <lineage>
        <taxon>Eukaryota</taxon>
        <taxon>Metazoa</taxon>
        <taxon>Cnidaria</taxon>
        <taxon>Myxozoa</taxon>
        <taxon>Myxosporea</taxon>
        <taxon>Bivalvulida</taxon>
        <taxon>Platysporina</taxon>
        <taxon>Myxobolidae</taxon>
        <taxon>Thelohanellus</taxon>
    </lineage>
</organism>
<proteinExistence type="predicted"/>
<dbReference type="Proteomes" id="UP000031668">
    <property type="component" value="Unassembled WGS sequence"/>
</dbReference>
<comment type="caution">
    <text evidence="1">The sequence shown here is derived from an EMBL/GenBank/DDBJ whole genome shotgun (WGS) entry which is preliminary data.</text>
</comment>